<dbReference type="AlphaFoldDB" id="A0A1Q4K7B9"/>
<evidence type="ECO:0008006" key="3">
    <source>
        <dbReference type="Google" id="ProtNLM"/>
    </source>
</evidence>
<evidence type="ECO:0000313" key="1">
    <source>
        <dbReference type="EMBL" id="KAB2587291.1"/>
    </source>
</evidence>
<comment type="caution">
    <text evidence="1">The sequence shown here is derived from an EMBL/GenBank/DDBJ whole genome shotgun (WGS) entry which is preliminary data.</text>
</comment>
<proteinExistence type="predicted"/>
<gene>
    <name evidence="1" type="ORF">BS297_01020</name>
</gene>
<organism evidence="1 2">
    <name type="scientific">Rhodococcus erythropolis</name>
    <name type="common">Arthrobacter picolinophilus</name>
    <dbReference type="NCBI Taxonomy" id="1833"/>
    <lineage>
        <taxon>Bacteria</taxon>
        <taxon>Bacillati</taxon>
        <taxon>Actinomycetota</taxon>
        <taxon>Actinomycetes</taxon>
        <taxon>Mycobacteriales</taxon>
        <taxon>Nocardiaceae</taxon>
        <taxon>Rhodococcus</taxon>
        <taxon>Rhodococcus erythropolis group</taxon>
    </lineage>
</organism>
<dbReference type="OrthoDB" id="4774493at2"/>
<accession>A0A1Q4K7B9</accession>
<reference evidence="1 2" key="1">
    <citation type="journal article" date="2017" name="Poromechanics V (2013)">
        <title>Genomic Characterization of the Arsenic-Tolerant Actinobacterium, &lt;i&gt;Rhodococcus erythropolis&lt;/i&gt; S43.</title>
        <authorList>
            <person name="Retamal-Morales G."/>
            <person name="Mehnert M."/>
            <person name="Schwabe R."/>
            <person name="Tischler D."/>
            <person name="Schloemann M."/>
            <person name="Levican G.J."/>
        </authorList>
    </citation>
    <scope>NUCLEOTIDE SEQUENCE [LARGE SCALE GENOMIC DNA]</scope>
    <source>
        <strain evidence="1 2">S43</strain>
    </source>
</reference>
<dbReference type="EMBL" id="MRBO01000021">
    <property type="protein sequence ID" value="KAB2587291.1"/>
    <property type="molecule type" value="Genomic_DNA"/>
</dbReference>
<sequence>MTAIQPGQNYSAEAAADFTGKRYTVVKLDADGKVVQATAATDAILGVIDNEPKAGRTADVVLVNGSGSFKVKTGANITKDALITTNGAGLAISTTTTGNRVIGRAVRTTTSGEVAEYFKFNEKI</sequence>
<name>A0A1Q4K7B9_RHOER</name>
<evidence type="ECO:0000313" key="2">
    <source>
        <dbReference type="Proteomes" id="UP000325576"/>
    </source>
</evidence>
<protein>
    <recommendedName>
        <fullName evidence="3">DUF2190 family protein</fullName>
    </recommendedName>
</protein>
<dbReference type="Proteomes" id="UP000325576">
    <property type="component" value="Unassembled WGS sequence"/>
</dbReference>